<keyword evidence="2" id="KW-1133">Transmembrane helix</keyword>
<dbReference type="InterPro" id="IPR000772">
    <property type="entry name" value="Ricin_B_lectin"/>
</dbReference>
<proteinExistence type="predicted"/>
<dbReference type="Gene3D" id="2.80.10.50">
    <property type="match status" value="1"/>
</dbReference>
<name>A0A3D8QXW2_9HELO</name>
<dbReference type="Pfam" id="PF14200">
    <property type="entry name" value="RicinB_lectin_2"/>
    <property type="match status" value="1"/>
</dbReference>
<feature type="transmembrane region" description="Helical" evidence="2">
    <location>
        <begin position="55"/>
        <end position="78"/>
    </location>
</feature>
<gene>
    <name evidence="4" type="ORF">BP5796_09368</name>
</gene>
<comment type="caution">
    <text evidence="4">The sequence shown here is derived from an EMBL/GenBank/DDBJ whole genome shotgun (WGS) entry which is preliminary data.</text>
</comment>
<dbReference type="SUPFAM" id="SSF50370">
    <property type="entry name" value="Ricin B-like lectins"/>
    <property type="match status" value="1"/>
</dbReference>
<sequence>MSGLLRDTRNQPGLEVAPPVPPQDIEYQTKDAPPYVNYEPSKSSTRICGLASRTFWIVFALVLVVIGAVVGGGVGGGLSTTHKSASIPTQQHSTSSISASSATSISSSTTTSTTSSSTISTGIPPSSTQPGVYRIINISTNTAIDLFWGNTANGTEIECWQWNPDATPANYNHQAWQIALLGNGAITIMNLQAKSYITAPNNLTVGTNPLNSAADAAVFGGGTQGNPEDPHVQWFLIRNSDNSVR</sequence>
<evidence type="ECO:0000313" key="5">
    <source>
        <dbReference type="Proteomes" id="UP000256328"/>
    </source>
</evidence>
<dbReference type="EMBL" id="PDLN01000014">
    <property type="protein sequence ID" value="RDW66619.1"/>
    <property type="molecule type" value="Genomic_DNA"/>
</dbReference>
<evidence type="ECO:0000259" key="3">
    <source>
        <dbReference type="Pfam" id="PF14200"/>
    </source>
</evidence>
<evidence type="ECO:0000256" key="1">
    <source>
        <dbReference type="SAM" id="MobiDB-lite"/>
    </source>
</evidence>
<keyword evidence="5" id="KW-1185">Reference proteome</keyword>
<dbReference type="OrthoDB" id="2131701at2759"/>
<accession>A0A3D8QXW2</accession>
<feature type="compositionally biased region" description="Polar residues" evidence="1">
    <location>
        <begin position="81"/>
        <end position="92"/>
    </location>
</feature>
<protein>
    <recommendedName>
        <fullName evidence="3">Ricin B lectin domain-containing protein</fullName>
    </recommendedName>
</protein>
<keyword evidence="2" id="KW-0472">Membrane</keyword>
<feature type="domain" description="Ricin B lectin" evidence="3">
    <location>
        <begin position="128"/>
        <end position="200"/>
    </location>
</feature>
<dbReference type="AlphaFoldDB" id="A0A3D8QXW2"/>
<organism evidence="4 5">
    <name type="scientific">Coleophoma crateriformis</name>
    <dbReference type="NCBI Taxonomy" id="565419"/>
    <lineage>
        <taxon>Eukaryota</taxon>
        <taxon>Fungi</taxon>
        <taxon>Dikarya</taxon>
        <taxon>Ascomycota</taxon>
        <taxon>Pezizomycotina</taxon>
        <taxon>Leotiomycetes</taxon>
        <taxon>Helotiales</taxon>
        <taxon>Dermateaceae</taxon>
        <taxon>Coleophoma</taxon>
    </lineage>
</organism>
<feature type="compositionally biased region" description="Low complexity" evidence="1">
    <location>
        <begin position="93"/>
        <end position="126"/>
    </location>
</feature>
<feature type="region of interest" description="Disordered" evidence="1">
    <location>
        <begin position="81"/>
        <end position="126"/>
    </location>
</feature>
<keyword evidence="2" id="KW-0812">Transmembrane</keyword>
<evidence type="ECO:0000313" key="4">
    <source>
        <dbReference type="EMBL" id="RDW66619.1"/>
    </source>
</evidence>
<feature type="region of interest" description="Disordered" evidence="1">
    <location>
        <begin position="1"/>
        <end position="33"/>
    </location>
</feature>
<dbReference type="InterPro" id="IPR035992">
    <property type="entry name" value="Ricin_B-like_lectins"/>
</dbReference>
<reference evidence="4 5" key="1">
    <citation type="journal article" date="2018" name="IMA Fungus">
        <title>IMA Genome-F 9: Draft genome sequence of Annulohypoxylon stygium, Aspergillus mulundensis, Berkeleyomyces basicola (syn. Thielaviopsis basicola), Ceratocystis smalleyi, two Cercospora beticola strains, Coleophoma cylindrospora, Fusarium fracticaudum, Phialophora cf. hyalina, and Morchella septimelata.</title>
        <authorList>
            <person name="Wingfield B.D."/>
            <person name="Bills G.F."/>
            <person name="Dong Y."/>
            <person name="Huang W."/>
            <person name="Nel W.J."/>
            <person name="Swalarsk-Parry B.S."/>
            <person name="Vaghefi N."/>
            <person name="Wilken P.M."/>
            <person name="An Z."/>
            <person name="de Beer Z.W."/>
            <person name="De Vos L."/>
            <person name="Chen L."/>
            <person name="Duong T.A."/>
            <person name="Gao Y."/>
            <person name="Hammerbacher A."/>
            <person name="Kikkert J.R."/>
            <person name="Li Y."/>
            <person name="Li H."/>
            <person name="Li K."/>
            <person name="Li Q."/>
            <person name="Liu X."/>
            <person name="Ma X."/>
            <person name="Naidoo K."/>
            <person name="Pethybridge S.J."/>
            <person name="Sun J."/>
            <person name="Steenkamp E.T."/>
            <person name="van der Nest M.A."/>
            <person name="van Wyk S."/>
            <person name="Wingfield M.J."/>
            <person name="Xiong C."/>
            <person name="Yue Q."/>
            <person name="Zhang X."/>
        </authorList>
    </citation>
    <scope>NUCLEOTIDE SEQUENCE [LARGE SCALE GENOMIC DNA]</scope>
    <source>
        <strain evidence="4 5">BP5796</strain>
    </source>
</reference>
<dbReference type="Proteomes" id="UP000256328">
    <property type="component" value="Unassembled WGS sequence"/>
</dbReference>
<evidence type="ECO:0000256" key="2">
    <source>
        <dbReference type="SAM" id="Phobius"/>
    </source>
</evidence>